<name>X1GHE0_9ZZZZ</name>
<sequence>MVETLAITIDRHLKGKISQKGELNHRKNRMC</sequence>
<accession>X1GHE0</accession>
<gene>
    <name evidence="1" type="ORF">S03H2_23323</name>
</gene>
<organism evidence="1">
    <name type="scientific">marine sediment metagenome</name>
    <dbReference type="NCBI Taxonomy" id="412755"/>
    <lineage>
        <taxon>unclassified sequences</taxon>
        <taxon>metagenomes</taxon>
        <taxon>ecological metagenomes</taxon>
    </lineage>
</organism>
<reference evidence="1" key="1">
    <citation type="journal article" date="2014" name="Front. Microbiol.">
        <title>High frequency of phylogenetically diverse reductive dehalogenase-homologous genes in deep subseafloor sedimentary metagenomes.</title>
        <authorList>
            <person name="Kawai M."/>
            <person name="Futagami T."/>
            <person name="Toyoda A."/>
            <person name="Takaki Y."/>
            <person name="Nishi S."/>
            <person name="Hori S."/>
            <person name="Arai W."/>
            <person name="Tsubouchi T."/>
            <person name="Morono Y."/>
            <person name="Uchiyama I."/>
            <person name="Ito T."/>
            <person name="Fujiyama A."/>
            <person name="Inagaki F."/>
            <person name="Takami H."/>
        </authorList>
    </citation>
    <scope>NUCLEOTIDE SEQUENCE</scope>
    <source>
        <strain evidence="1">Expedition CK06-06</strain>
    </source>
</reference>
<proteinExistence type="predicted"/>
<protein>
    <submittedName>
        <fullName evidence="1">Uncharacterized protein</fullName>
    </submittedName>
</protein>
<evidence type="ECO:0000313" key="1">
    <source>
        <dbReference type="EMBL" id="GAH44250.1"/>
    </source>
</evidence>
<dbReference type="AlphaFoldDB" id="X1GHE0"/>
<feature type="non-terminal residue" evidence="1">
    <location>
        <position position="31"/>
    </location>
</feature>
<comment type="caution">
    <text evidence="1">The sequence shown here is derived from an EMBL/GenBank/DDBJ whole genome shotgun (WGS) entry which is preliminary data.</text>
</comment>
<dbReference type="EMBL" id="BARU01012725">
    <property type="protein sequence ID" value="GAH44250.1"/>
    <property type="molecule type" value="Genomic_DNA"/>
</dbReference>